<name>E3GID7_9FIRM</name>
<dbReference type="AlphaFoldDB" id="E3GID7"/>
<protein>
    <submittedName>
        <fullName evidence="1">Uncharacterized protein</fullName>
    </submittedName>
</protein>
<dbReference type="HOGENOM" id="CLU_1123214_0_0_9"/>
<keyword evidence="2" id="KW-1185">Reference proteome</keyword>
<evidence type="ECO:0000313" key="2">
    <source>
        <dbReference type="Proteomes" id="UP000006873"/>
    </source>
</evidence>
<gene>
    <name evidence="1" type="ordered locus">ELI_0405</name>
</gene>
<reference key="1">
    <citation type="submission" date="2010-09" db="EMBL/GenBank/DDBJ databases">
        <authorList>
            <person name="Roh H."/>
            <person name="Ko H.-J."/>
            <person name="Kim D."/>
            <person name="Choi D.G."/>
            <person name="Park S."/>
            <person name="Kim S."/>
            <person name="Kim K.H."/>
            <person name="Chang I.S."/>
            <person name="Choi I.-G."/>
        </authorList>
    </citation>
    <scope>NUCLEOTIDE SEQUENCE</scope>
    <source>
        <strain>KIST612</strain>
    </source>
</reference>
<evidence type="ECO:0000313" key="1">
    <source>
        <dbReference type="EMBL" id="ADO35422.1"/>
    </source>
</evidence>
<accession>E3GID7</accession>
<dbReference type="Proteomes" id="UP000006873">
    <property type="component" value="Chromosome"/>
</dbReference>
<sequence>MRRRYVSKQEHPDMEKILKTLKEEKGYTFNIEQNVAINYGLCVGADVLGTANPAYSGAQLSEIFRVQSEGLDDTLLRNPALGGARAKELRLGLEAGLDMKPLADVGMPLTNVQWLRRAMAKGIDIRLYPEFQDGITKIIKKYNELCGGEKPKGSKQCTLRVVRIKEEVNEMVVQYDDLEKLEDAIGRINAAHFDKVQRLKEKLYESDVHTLGKRVLEPVEQQTYFEIVKEGNPTENRNDSY</sequence>
<dbReference type="RefSeq" id="WP_013378744.1">
    <property type="nucleotide sequence ID" value="NZ_JAJCHU010000009.1"/>
</dbReference>
<dbReference type="EMBL" id="CP002273">
    <property type="protein sequence ID" value="ADO35422.1"/>
    <property type="molecule type" value="Genomic_DNA"/>
</dbReference>
<proteinExistence type="predicted"/>
<dbReference type="KEGG" id="elm:ELI_0405"/>
<reference evidence="1 2" key="2">
    <citation type="journal article" date="2011" name="J. Bacteriol.">
        <title>Complete genome sequence of a carbon monoxide-utilizing acetogen, Eubacterium limosum KIST612.</title>
        <authorList>
            <person name="Roh H."/>
            <person name="Ko H.J."/>
            <person name="Kim D."/>
            <person name="Choi D.G."/>
            <person name="Park S."/>
            <person name="Kim S."/>
            <person name="Chang I.S."/>
            <person name="Choi I.G."/>
        </authorList>
    </citation>
    <scope>NUCLEOTIDE SEQUENCE [LARGE SCALE GENOMIC DNA]</scope>
    <source>
        <strain evidence="1 2">KIST612</strain>
    </source>
</reference>
<organism evidence="1 2">
    <name type="scientific">Eubacterium callanderi</name>
    <dbReference type="NCBI Taxonomy" id="53442"/>
    <lineage>
        <taxon>Bacteria</taxon>
        <taxon>Bacillati</taxon>
        <taxon>Bacillota</taxon>
        <taxon>Clostridia</taxon>
        <taxon>Eubacteriales</taxon>
        <taxon>Eubacteriaceae</taxon>
        <taxon>Eubacterium</taxon>
    </lineage>
</organism>